<evidence type="ECO:0000256" key="6">
    <source>
        <dbReference type="ARBA" id="ARBA00022989"/>
    </source>
</evidence>
<evidence type="ECO:0000313" key="12">
    <source>
        <dbReference type="Proteomes" id="UP000694546"/>
    </source>
</evidence>
<evidence type="ECO:0000259" key="10">
    <source>
        <dbReference type="SMART" id="SM00013"/>
    </source>
</evidence>
<comment type="subcellular location">
    <subcellularLocation>
        <location evidence="1">Membrane</location>
        <topology evidence="1">Single-pass type I membrane protein</topology>
    </subcellularLocation>
</comment>
<keyword evidence="8" id="KW-1015">Disulfide bond</keyword>
<evidence type="ECO:0000256" key="8">
    <source>
        <dbReference type="ARBA" id="ARBA00023157"/>
    </source>
</evidence>
<accession>A0A8C5BEI6</accession>
<dbReference type="InterPro" id="IPR000372">
    <property type="entry name" value="LRRNT"/>
</dbReference>
<evidence type="ECO:0000256" key="5">
    <source>
        <dbReference type="ARBA" id="ARBA00022889"/>
    </source>
</evidence>
<protein>
    <submittedName>
        <fullName evidence="11">Glycoprotein Ib platelet subunit beta</fullName>
    </submittedName>
</protein>
<evidence type="ECO:0000256" key="9">
    <source>
        <dbReference type="SAM" id="Phobius"/>
    </source>
</evidence>
<evidence type="ECO:0000256" key="7">
    <source>
        <dbReference type="ARBA" id="ARBA00023136"/>
    </source>
</evidence>
<dbReference type="Gene3D" id="3.80.10.10">
    <property type="entry name" value="Ribonuclease Inhibitor"/>
    <property type="match status" value="1"/>
</dbReference>
<feature type="transmembrane region" description="Helical" evidence="9">
    <location>
        <begin position="311"/>
        <end position="335"/>
    </location>
</feature>
<dbReference type="PANTHER" id="PTHR22650:SF7">
    <property type="entry name" value="PLATELET GLYCOPROTEIN IB BETA CHAIN"/>
    <property type="match status" value="1"/>
</dbReference>
<dbReference type="InterPro" id="IPR052313">
    <property type="entry name" value="GPIb-IX-V_Complex"/>
</dbReference>
<dbReference type="SMART" id="SM00013">
    <property type="entry name" value="LRRNT"/>
    <property type="match status" value="1"/>
</dbReference>
<dbReference type="SUPFAM" id="SSF52058">
    <property type="entry name" value="L domain-like"/>
    <property type="match status" value="1"/>
</dbReference>
<keyword evidence="5" id="KW-0130">Cell adhesion</keyword>
<dbReference type="Ensembl" id="ENSGMOT00000069047.1">
    <property type="protein sequence ID" value="ENSGMOP00000045979.1"/>
    <property type="gene ID" value="ENSGMOG00000036581.1"/>
</dbReference>
<evidence type="ECO:0000256" key="2">
    <source>
        <dbReference type="ARBA" id="ARBA00022614"/>
    </source>
</evidence>
<keyword evidence="2" id="KW-0433">Leucine-rich repeat</keyword>
<name>A0A8C5BEI6_GADMO</name>
<dbReference type="PANTHER" id="PTHR22650">
    <property type="entry name" value="GLYCOPROTEIN IB BETA"/>
    <property type="match status" value="1"/>
</dbReference>
<dbReference type="AlphaFoldDB" id="A0A8C5BEI6"/>
<keyword evidence="6 9" id="KW-1133">Transmembrane helix</keyword>
<keyword evidence="7 9" id="KW-0472">Membrane</keyword>
<reference evidence="11" key="2">
    <citation type="submission" date="2025-09" db="UniProtKB">
        <authorList>
            <consortium name="Ensembl"/>
        </authorList>
    </citation>
    <scope>IDENTIFICATION</scope>
</reference>
<dbReference type="GO" id="GO:0016020">
    <property type="term" value="C:membrane"/>
    <property type="evidence" value="ECO:0007669"/>
    <property type="project" value="UniProtKB-SubCell"/>
</dbReference>
<reference evidence="11" key="1">
    <citation type="submission" date="2025-08" db="UniProtKB">
        <authorList>
            <consortium name="Ensembl"/>
        </authorList>
    </citation>
    <scope>IDENTIFICATION</scope>
</reference>
<evidence type="ECO:0000256" key="4">
    <source>
        <dbReference type="ARBA" id="ARBA00022729"/>
    </source>
</evidence>
<evidence type="ECO:0000256" key="3">
    <source>
        <dbReference type="ARBA" id="ARBA00022692"/>
    </source>
</evidence>
<keyword evidence="3 9" id="KW-0812">Transmembrane</keyword>
<evidence type="ECO:0000313" key="11">
    <source>
        <dbReference type="Ensembl" id="ENSGMOP00000045979.1"/>
    </source>
</evidence>
<keyword evidence="12" id="KW-1185">Reference proteome</keyword>
<dbReference type="GeneTree" id="ENSGT00530000064244"/>
<dbReference type="InterPro" id="IPR032675">
    <property type="entry name" value="LRR_dom_sf"/>
</dbReference>
<sequence>MLINNYYKMFLFPFSTIYSLLPCPLLTSSHLFPSDQLYSSPYLLSSSHILSYPFPSYLLSSPHFFSPPFSTHLPLFSSPLFSFPPFSSHLLLFSSLLLSSLLLSSPSLLLSSPPFLPPLLSSLLLSSPSLLSPLFSSSPSPSSPSPSSPSPSSPCPLLRLSNDMMDLLLFSLLFLLGVKGQESSVCPHSCTCNQGHVNCSHKSLTSSMLPSHFPPGTTRVNLNNNLLTILPNGLLDDLPNLHSVTLHGNLWVCDCGVLYLRALLTRQPSSVLLPLNVSCTSPPSLSGRLVMHLTEEEVLEFCHYWYCDLALVSQVCLFVFMLVQGLLLLAVIVFLRRFERLSREARRTKMETSAFGESLMANEREAL</sequence>
<proteinExistence type="predicted"/>
<evidence type="ECO:0000256" key="1">
    <source>
        <dbReference type="ARBA" id="ARBA00004479"/>
    </source>
</evidence>
<dbReference type="Proteomes" id="UP000694546">
    <property type="component" value="Chromosome 6"/>
</dbReference>
<keyword evidence="4" id="KW-0732">Signal</keyword>
<feature type="domain" description="LRRNT" evidence="10">
    <location>
        <begin position="185"/>
        <end position="219"/>
    </location>
</feature>
<organism evidence="11 12">
    <name type="scientific">Gadus morhua</name>
    <name type="common">Atlantic cod</name>
    <dbReference type="NCBI Taxonomy" id="8049"/>
    <lineage>
        <taxon>Eukaryota</taxon>
        <taxon>Metazoa</taxon>
        <taxon>Chordata</taxon>
        <taxon>Craniata</taxon>
        <taxon>Vertebrata</taxon>
        <taxon>Euteleostomi</taxon>
        <taxon>Actinopterygii</taxon>
        <taxon>Neopterygii</taxon>
        <taxon>Teleostei</taxon>
        <taxon>Neoteleostei</taxon>
        <taxon>Acanthomorphata</taxon>
        <taxon>Zeiogadaria</taxon>
        <taxon>Gadariae</taxon>
        <taxon>Gadiformes</taxon>
        <taxon>Gadoidei</taxon>
        <taxon>Gadidae</taxon>
        <taxon>Gadus</taxon>
    </lineage>
</organism>